<accession>A0AC35FS00</accession>
<proteinExistence type="predicted"/>
<sequence length="316" mass="36356">MKFGCSFPLLLFFGLLLPIFINADPKDCAVDGHCYPFIMGNLGGRDLEVKEEKKCDDGLCYAFRCITYDGRVMHGSGCYEDFVNTCKYIDPKIKERAKGDKDYSAAGENVFVTVCDDYQHSPPSSCAQSKEKQWFYSHAGKKFGKHLKENAKREECAYRSAPAKTKPKVQCRQGGQCITGKAYDKEITKKYQNVTCSECVIFKCDHMQKIKSSRKNYFYFDENYMMASCSYKDNCHEEKYEKYQMVIPDKFDMFNKWYTKADKICKYQPLSKPEPSKQNGNDSSKSEPLKQDENGNDANGIKISGMFIFGFILYYL</sequence>
<evidence type="ECO:0000313" key="2">
    <source>
        <dbReference type="WBParaSite" id="PS1159_v2.g20282.t1"/>
    </source>
</evidence>
<organism evidence="1 2">
    <name type="scientific">Panagrolaimus sp. PS1159</name>
    <dbReference type="NCBI Taxonomy" id="55785"/>
    <lineage>
        <taxon>Eukaryota</taxon>
        <taxon>Metazoa</taxon>
        <taxon>Ecdysozoa</taxon>
        <taxon>Nematoda</taxon>
        <taxon>Chromadorea</taxon>
        <taxon>Rhabditida</taxon>
        <taxon>Tylenchina</taxon>
        <taxon>Panagrolaimomorpha</taxon>
        <taxon>Panagrolaimoidea</taxon>
        <taxon>Panagrolaimidae</taxon>
        <taxon>Panagrolaimus</taxon>
    </lineage>
</organism>
<reference evidence="2" key="1">
    <citation type="submission" date="2022-11" db="UniProtKB">
        <authorList>
            <consortium name="WormBaseParasite"/>
        </authorList>
    </citation>
    <scope>IDENTIFICATION</scope>
</reference>
<protein>
    <submittedName>
        <fullName evidence="2">Uncharacterized protein</fullName>
    </submittedName>
</protein>
<dbReference type="WBParaSite" id="PS1159_v2.g20282.t1">
    <property type="protein sequence ID" value="PS1159_v2.g20282.t1"/>
    <property type="gene ID" value="PS1159_v2.g20282"/>
</dbReference>
<name>A0AC35FS00_9BILA</name>
<dbReference type="Proteomes" id="UP000887580">
    <property type="component" value="Unplaced"/>
</dbReference>
<evidence type="ECO:0000313" key="1">
    <source>
        <dbReference type="Proteomes" id="UP000887580"/>
    </source>
</evidence>